<evidence type="ECO:0008006" key="3">
    <source>
        <dbReference type="Google" id="ProtNLM"/>
    </source>
</evidence>
<gene>
    <name evidence="1" type="ORF">JY572_04120</name>
</gene>
<evidence type="ECO:0000313" key="2">
    <source>
        <dbReference type="Proteomes" id="UP000663090"/>
    </source>
</evidence>
<organism evidence="1 2">
    <name type="scientific">Myxococcus landrumensis</name>
    <dbReference type="NCBI Taxonomy" id="2813577"/>
    <lineage>
        <taxon>Bacteria</taxon>
        <taxon>Pseudomonadati</taxon>
        <taxon>Myxococcota</taxon>
        <taxon>Myxococcia</taxon>
        <taxon>Myxococcales</taxon>
        <taxon>Cystobacterineae</taxon>
        <taxon>Myxococcaceae</taxon>
        <taxon>Myxococcus</taxon>
    </lineage>
</organism>
<dbReference type="Proteomes" id="UP000663090">
    <property type="component" value="Chromosome"/>
</dbReference>
<dbReference type="EMBL" id="CP071091">
    <property type="protein sequence ID" value="QSQ15282.1"/>
    <property type="molecule type" value="Genomic_DNA"/>
</dbReference>
<keyword evidence="2" id="KW-1185">Reference proteome</keyword>
<accession>A0ABX7N947</accession>
<protein>
    <recommendedName>
        <fullName evidence="3">DZANK-type domain-containing protein</fullName>
    </recommendedName>
</protein>
<evidence type="ECO:0000313" key="1">
    <source>
        <dbReference type="EMBL" id="QSQ15282.1"/>
    </source>
</evidence>
<name>A0ABX7N947_9BACT</name>
<sequence>MIICPVCDHVQPEGIECDVCGKRFPTTVTETPPVARLPELELTPHTGGRDAVVAPTLPELDATRLRSGPDLPAQVVQDLELTLSGPTADAPTGGLDGLDTGRAPDDGVRTAAPLGAVACRYCRHVQATGLLCDNCGMRLPRARVAQAVVVTGPAGEAEGWMACPTCHTPGRPGRNCTECGARLAEEA</sequence>
<proteinExistence type="predicted"/>
<reference evidence="1 2" key="1">
    <citation type="submission" date="2021-02" db="EMBL/GenBank/DDBJ databases">
        <title>De Novo genome assembly of isolated myxobacteria.</title>
        <authorList>
            <person name="Stevens D.C."/>
        </authorList>
    </citation>
    <scope>NUCLEOTIDE SEQUENCE [LARGE SCALE GENOMIC DNA]</scope>
    <source>
        <strain evidence="1 2">SCHIC003</strain>
    </source>
</reference>